<dbReference type="InterPro" id="IPR000483">
    <property type="entry name" value="Cys-rich_flank_reg_C"/>
</dbReference>
<dbReference type="SUPFAM" id="SSF52058">
    <property type="entry name" value="L domain-like"/>
    <property type="match status" value="1"/>
</dbReference>
<feature type="domain" description="LRRCT" evidence="5">
    <location>
        <begin position="356"/>
        <end position="409"/>
    </location>
</feature>
<dbReference type="SMART" id="SM00369">
    <property type="entry name" value="LRR_TYP"/>
    <property type="match status" value="9"/>
</dbReference>
<keyword evidence="4" id="KW-1133">Transmembrane helix</keyword>
<dbReference type="PANTHER" id="PTHR24366:SF96">
    <property type="entry name" value="LEUCINE RICH REPEAT CONTAINING 53"/>
    <property type="match status" value="1"/>
</dbReference>
<organism evidence="6">
    <name type="scientific">Graphocephala atropunctata</name>
    <dbReference type="NCBI Taxonomy" id="36148"/>
    <lineage>
        <taxon>Eukaryota</taxon>
        <taxon>Metazoa</taxon>
        <taxon>Ecdysozoa</taxon>
        <taxon>Arthropoda</taxon>
        <taxon>Hexapoda</taxon>
        <taxon>Insecta</taxon>
        <taxon>Pterygota</taxon>
        <taxon>Neoptera</taxon>
        <taxon>Paraneoptera</taxon>
        <taxon>Hemiptera</taxon>
        <taxon>Auchenorrhyncha</taxon>
        <taxon>Membracoidea</taxon>
        <taxon>Cicadellidae</taxon>
        <taxon>Cicadellinae</taxon>
        <taxon>Cicadellini</taxon>
        <taxon>Graphocephala</taxon>
    </lineage>
</organism>
<name>A0A1B6L9J4_9HEMI</name>
<dbReference type="PRINTS" id="PR00019">
    <property type="entry name" value="LEURICHRPT"/>
</dbReference>
<evidence type="ECO:0000256" key="4">
    <source>
        <dbReference type="SAM" id="Phobius"/>
    </source>
</evidence>
<dbReference type="AlphaFoldDB" id="A0A1B6L9J4"/>
<feature type="transmembrane region" description="Helical" evidence="4">
    <location>
        <begin position="650"/>
        <end position="673"/>
    </location>
</feature>
<accession>A0A1B6L9J4</accession>
<keyword evidence="4" id="KW-0812">Transmembrane</keyword>
<dbReference type="SMART" id="SM00082">
    <property type="entry name" value="LRRCT"/>
    <property type="match status" value="1"/>
</dbReference>
<dbReference type="FunFam" id="3.80.10.10:FF:001360">
    <property type="entry name" value="Uncharacterized protein"/>
    <property type="match status" value="1"/>
</dbReference>
<dbReference type="EMBL" id="GEBQ01019598">
    <property type="protein sequence ID" value="JAT20379.1"/>
    <property type="molecule type" value="Transcribed_RNA"/>
</dbReference>
<keyword evidence="1" id="KW-0433">Leucine-rich repeat</keyword>
<reference evidence="6" key="1">
    <citation type="submission" date="2015-11" db="EMBL/GenBank/DDBJ databases">
        <title>De novo transcriptome assembly of four potential Pierce s Disease insect vectors from Arizona vineyards.</title>
        <authorList>
            <person name="Tassone E.E."/>
        </authorList>
    </citation>
    <scope>NUCLEOTIDE SEQUENCE</scope>
</reference>
<gene>
    <name evidence="6" type="ORF">g.47721</name>
</gene>
<dbReference type="PANTHER" id="PTHR24366">
    <property type="entry name" value="IG(IMMUNOGLOBULIN) AND LRR(LEUCINE RICH REPEAT) DOMAINS"/>
    <property type="match status" value="1"/>
</dbReference>
<evidence type="ECO:0000313" key="6">
    <source>
        <dbReference type="EMBL" id="JAT20379.1"/>
    </source>
</evidence>
<keyword evidence="4" id="KW-0472">Membrane</keyword>
<evidence type="ECO:0000256" key="3">
    <source>
        <dbReference type="ARBA" id="ARBA00022737"/>
    </source>
</evidence>
<keyword evidence="3" id="KW-0677">Repeat</keyword>
<dbReference type="InterPro" id="IPR032675">
    <property type="entry name" value="LRR_dom_sf"/>
</dbReference>
<dbReference type="InterPro" id="IPR003591">
    <property type="entry name" value="Leu-rich_rpt_typical-subtyp"/>
</dbReference>
<sequence length="704" mass="76276">MWWLLLLATVTAGEDWHCPEITNISCSCDLPHTLRCTGGRDALLTIASALQSLAPSAAVSLLDCSLQNVSYLPAALLQNVSLHGLVISSGELRQVSPEAFTGLATPLQALGLPNNLLESVPTEALHSLHRLERLDLSHNRLQRIHNISFENLTGLMFLDLSENMINWISPDAFVPVPLLQTLRLQGNRLGVSVVASLQGLRSLRELDLSGNSLAGPLGPSTLPRLPGLAQLSLAHNQLSSVTRGALAGLDTLSSLSLHHNQIDVLEDHAFRAIATLDELNLAHNRIVAVSGASLAHLTGLTKLDIAHNFLRAITSDLTQPLRNLSELRLDDNDISMVASDAFSTIVRLKRFTLSENPLNCDCNLSQFASWLRNATTLPSADKATSVCATPPSLENGLIKELSASELVCGGQEELPIPSEDPLGTPMPVSGTRVVLRKFQFDGSKVSLLWSVEASALTYSCDALFVYEELGVHEVLLESNPLKCDSSQLVDPKTLALALSASDLQLGHRYRYCVVLLEGGGNDESALVLGCSEIIPLLPTVKSNALPASKTLSYITSLDANLTDLGTMTVFAEIWKDQNDPHCLLTITVFVTGTLVAQRHLNCTLPWALIHGLPQGPYQVCATLGDFPPTEPKTRCLTVTRPLSAHANTTLNLVLIALLFLLSTVLILAVYHALRKILKRPKNHQCFLPVAQTEDQHARWPENLT</sequence>
<keyword evidence="2" id="KW-0732">Signal</keyword>
<dbReference type="GO" id="GO:0071944">
    <property type="term" value="C:cell periphery"/>
    <property type="evidence" value="ECO:0007669"/>
    <property type="project" value="UniProtKB-ARBA"/>
</dbReference>
<evidence type="ECO:0000256" key="1">
    <source>
        <dbReference type="ARBA" id="ARBA00022614"/>
    </source>
</evidence>
<protein>
    <recommendedName>
        <fullName evidence="5">LRRCT domain-containing protein</fullName>
    </recommendedName>
</protein>
<dbReference type="Gene3D" id="3.80.10.10">
    <property type="entry name" value="Ribonuclease Inhibitor"/>
    <property type="match status" value="2"/>
</dbReference>
<dbReference type="PROSITE" id="PS51450">
    <property type="entry name" value="LRR"/>
    <property type="match status" value="1"/>
</dbReference>
<evidence type="ECO:0000259" key="5">
    <source>
        <dbReference type="SMART" id="SM00082"/>
    </source>
</evidence>
<proteinExistence type="predicted"/>
<dbReference type="InterPro" id="IPR001611">
    <property type="entry name" value="Leu-rich_rpt"/>
</dbReference>
<evidence type="ECO:0000256" key="2">
    <source>
        <dbReference type="ARBA" id="ARBA00022729"/>
    </source>
</evidence>
<dbReference type="Pfam" id="PF13855">
    <property type="entry name" value="LRR_8"/>
    <property type="match status" value="2"/>
</dbReference>
<dbReference type="Pfam" id="PF00560">
    <property type="entry name" value="LRR_1"/>
    <property type="match status" value="1"/>
</dbReference>
<dbReference type="SMART" id="SM00365">
    <property type="entry name" value="LRR_SD22"/>
    <property type="match status" value="5"/>
</dbReference>